<dbReference type="Pfam" id="PF00112">
    <property type="entry name" value="Peptidase_C1"/>
    <property type="match status" value="1"/>
</dbReference>
<name>A0A5J4X689_9EUKA</name>
<feature type="domain" description="Peptidase C1A papain C-terminal" evidence="2">
    <location>
        <begin position="68"/>
        <end position="282"/>
    </location>
</feature>
<dbReference type="InterPro" id="IPR013128">
    <property type="entry name" value="Peptidase_C1A"/>
</dbReference>
<sequence length="293" mass="32975">MIFVLIIVQSALGLSEIARIVNEKKTTWTARDYSKDIIDDSIIQKQQLDSFQQFFDMKAVPAPLNNNLPESFDAREKWQNLYGIKKQGKCSSCWAHAAAEVAENRLAINGCPKGRLSPQDLISCDLNDNGCTFGLPYVVWPHVLQYGIATEECIPYVSNESRIPLCPTKCANGSDIVRYKPERISYLLAKDMQQEILDNGHVDTAIITYEDFSHYEKGIYQHTYGGPVYAHAIVAIGWGVENGIPYWLIQNSYGEEWGEKGYFKILRGSNECGVETLPFVGVERFKSVRNSGS</sequence>
<keyword evidence="3" id="KW-0378">Hydrolase</keyword>
<keyword evidence="3" id="KW-0645">Protease</keyword>
<dbReference type="GO" id="GO:0008234">
    <property type="term" value="F:cysteine-type peptidase activity"/>
    <property type="evidence" value="ECO:0007669"/>
    <property type="project" value="InterPro"/>
</dbReference>
<dbReference type="EMBL" id="SNRW01000244">
    <property type="protein sequence ID" value="KAA6402382.1"/>
    <property type="molecule type" value="Genomic_DNA"/>
</dbReference>
<dbReference type="OrthoDB" id="3789175at2759"/>
<gene>
    <name evidence="3" type="ORF">EZS28_002083</name>
</gene>
<comment type="similarity">
    <text evidence="1">Belongs to the peptidase C1 family.</text>
</comment>
<dbReference type="SMART" id="SM00645">
    <property type="entry name" value="Pept_C1"/>
    <property type="match status" value="1"/>
</dbReference>
<comment type="caution">
    <text evidence="3">The sequence shown here is derived from an EMBL/GenBank/DDBJ whole genome shotgun (WGS) entry which is preliminary data.</text>
</comment>
<dbReference type="Proteomes" id="UP000324800">
    <property type="component" value="Unassembled WGS sequence"/>
</dbReference>
<reference evidence="3 4" key="1">
    <citation type="submission" date="2019-03" db="EMBL/GenBank/DDBJ databases">
        <title>Single cell metagenomics reveals metabolic interactions within the superorganism composed of flagellate Streblomastix strix and complex community of Bacteroidetes bacteria on its surface.</title>
        <authorList>
            <person name="Treitli S.C."/>
            <person name="Kolisko M."/>
            <person name="Husnik F."/>
            <person name="Keeling P."/>
            <person name="Hampl V."/>
        </authorList>
    </citation>
    <scope>NUCLEOTIDE SEQUENCE [LARGE SCALE GENOMIC DNA]</scope>
    <source>
        <strain evidence="3">ST1C</strain>
    </source>
</reference>
<accession>A0A5J4X689</accession>
<dbReference type="Gene3D" id="3.90.70.10">
    <property type="entry name" value="Cysteine proteinases"/>
    <property type="match status" value="1"/>
</dbReference>
<protein>
    <submittedName>
        <fullName evidence="3">Putative cathepsin B5 cysteine protease</fullName>
    </submittedName>
</protein>
<proteinExistence type="inferred from homology"/>
<dbReference type="AlphaFoldDB" id="A0A5J4X689"/>
<evidence type="ECO:0000259" key="2">
    <source>
        <dbReference type="SMART" id="SM00645"/>
    </source>
</evidence>
<dbReference type="InterPro" id="IPR000668">
    <property type="entry name" value="Peptidase_C1A_C"/>
</dbReference>
<organism evidence="3 4">
    <name type="scientific">Streblomastix strix</name>
    <dbReference type="NCBI Taxonomy" id="222440"/>
    <lineage>
        <taxon>Eukaryota</taxon>
        <taxon>Metamonada</taxon>
        <taxon>Preaxostyla</taxon>
        <taxon>Oxymonadida</taxon>
        <taxon>Streblomastigidae</taxon>
        <taxon>Streblomastix</taxon>
    </lineage>
</organism>
<dbReference type="SUPFAM" id="SSF54001">
    <property type="entry name" value="Cysteine proteinases"/>
    <property type="match status" value="1"/>
</dbReference>
<evidence type="ECO:0000313" key="4">
    <source>
        <dbReference type="Proteomes" id="UP000324800"/>
    </source>
</evidence>
<dbReference type="PRINTS" id="PR00705">
    <property type="entry name" value="PAPAIN"/>
</dbReference>
<evidence type="ECO:0000256" key="1">
    <source>
        <dbReference type="ARBA" id="ARBA00008455"/>
    </source>
</evidence>
<dbReference type="GO" id="GO:0006508">
    <property type="term" value="P:proteolysis"/>
    <property type="evidence" value="ECO:0007669"/>
    <property type="project" value="UniProtKB-KW"/>
</dbReference>
<dbReference type="PANTHER" id="PTHR12411">
    <property type="entry name" value="CYSTEINE PROTEASE FAMILY C1-RELATED"/>
    <property type="match status" value="1"/>
</dbReference>
<evidence type="ECO:0000313" key="3">
    <source>
        <dbReference type="EMBL" id="KAA6402382.1"/>
    </source>
</evidence>
<dbReference type="InterPro" id="IPR038765">
    <property type="entry name" value="Papain-like_cys_pep_sf"/>
</dbReference>